<dbReference type="InterPro" id="IPR001789">
    <property type="entry name" value="Sig_transdc_resp-reg_receiver"/>
</dbReference>
<dbReference type="GO" id="GO:0000160">
    <property type="term" value="P:phosphorelay signal transduction system"/>
    <property type="evidence" value="ECO:0007669"/>
    <property type="project" value="InterPro"/>
</dbReference>
<accession>A0A5J4KEF2</accession>
<evidence type="ECO:0000259" key="4">
    <source>
        <dbReference type="PROSITE" id="PS50043"/>
    </source>
</evidence>
<evidence type="ECO:0000256" key="3">
    <source>
        <dbReference type="PROSITE-ProRule" id="PRU00169"/>
    </source>
</evidence>
<dbReference type="Pfam" id="PF00196">
    <property type="entry name" value="GerE"/>
    <property type="match status" value="1"/>
</dbReference>
<dbReference type="InterPro" id="IPR000792">
    <property type="entry name" value="Tscrpt_reg_LuxR_C"/>
</dbReference>
<dbReference type="SMART" id="SM00421">
    <property type="entry name" value="HTH_LUXR"/>
    <property type="match status" value="1"/>
</dbReference>
<dbReference type="RefSeq" id="WP_151755614.1">
    <property type="nucleotide sequence ID" value="NZ_BKZW01000001.1"/>
</dbReference>
<dbReference type="SUPFAM" id="SSF52172">
    <property type="entry name" value="CheY-like"/>
    <property type="match status" value="1"/>
</dbReference>
<dbReference type="PROSITE" id="PS00622">
    <property type="entry name" value="HTH_LUXR_1"/>
    <property type="match status" value="1"/>
</dbReference>
<evidence type="ECO:0000313" key="6">
    <source>
        <dbReference type="EMBL" id="GER87634.1"/>
    </source>
</evidence>
<dbReference type="GO" id="GO:0003677">
    <property type="term" value="F:DNA binding"/>
    <property type="evidence" value="ECO:0007669"/>
    <property type="project" value="UniProtKB-KW"/>
</dbReference>
<dbReference type="Gene3D" id="3.40.50.2300">
    <property type="match status" value="1"/>
</dbReference>
<evidence type="ECO:0000256" key="2">
    <source>
        <dbReference type="ARBA" id="ARBA00023125"/>
    </source>
</evidence>
<reference evidence="6 7" key="1">
    <citation type="submission" date="2019-10" db="EMBL/GenBank/DDBJ databases">
        <title>Dictyobacter vulcani sp. nov., within the class Ktedonobacteria, isolated from soil of volcanic Mt. Zao.</title>
        <authorList>
            <person name="Zheng Y."/>
            <person name="Wang C.M."/>
            <person name="Sakai Y."/>
            <person name="Abe K."/>
            <person name="Yokota A."/>
            <person name="Yabe S."/>
        </authorList>
    </citation>
    <scope>NUCLEOTIDE SEQUENCE [LARGE SCALE GENOMIC DNA]</scope>
    <source>
        <strain evidence="6 7">W12</strain>
    </source>
</reference>
<dbReference type="CDD" id="cd06170">
    <property type="entry name" value="LuxR_C_like"/>
    <property type="match status" value="1"/>
</dbReference>
<keyword evidence="7" id="KW-1185">Reference proteome</keyword>
<dbReference type="PROSITE" id="PS50110">
    <property type="entry name" value="RESPONSE_REGULATORY"/>
    <property type="match status" value="1"/>
</dbReference>
<organism evidence="6 7">
    <name type="scientific">Dictyobacter vulcani</name>
    <dbReference type="NCBI Taxonomy" id="2607529"/>
    <lineage>
        <taxon>Bacteria</taxon>
        <taxon>Bacillati</taxon>
        <taxon>Chloroflexota</taxon>
        <taxon>Ktedonobacteria</taxon>
        <taxon>Ktedonobacterales</taxon>
        <taxon>Dictyobacteraceae</taxon>
        <taxon>Dictyobacter</taxon>
    </lineage>
</organism>
<keyword evidence="2 6" id="KW-0238">DNA-binding</keyword>
<dbReference type="Proteomes" id="UP000326912">
    <property type="component" value="Unassembled WGS sequence"/>
</dbReference>
<dbReference type="PROSITE" id="PS50043">
    <property type="entry name" value="HTH_LUXR_2"/>
    <property type="match status" value="1"/>
</dbReference>
<dbReference type="EMBL" id="BKZW01000001">
    <property type="protein sequence ID" value="GER87634.1"/>
    <property type="molecule type" value="Genomic_DNA"/>
</dbReference>
<gene>
    <name evidence="6" type="ORF">KDW_17960</name>
</gene>
<dbReference type="InterPro" id="IPR039420">
    <property type="entry name" value="WalR-like"/>
</dbReference>
<dbReference type="GO" id="GO:0006355">
    <property type="term" value="P:regulation of DNA-templated transcription"/>
    <property type="evidence" value="ECO:0007669"/>
    <property type="project" value="InterPro"/>
</dbReference>
<evidence type="ECO:0000259" key="5">
    <source>
        <dbReference type="PROSITE" id="PS50110"/>
    </source>
</evidence>
<feature type="domain" description="Response regulatory" evidence="5">
    <location>
        <begin position="7"/>
        <end position="123"/>
    </location>
</feature>
<dbReference type="SUPFAM" id="SSF46894">
    <property type="entry name" value="C-terminal effector domain of the bipartite response regulators"/>
    <property type="match status" value="1"/>
</dbReference>
<proteinExistence type="predicted"/>
<dbReference type="AlphaFoldDB" id="A0A5J4KEF2"/>
<dbReference type="InterPro" id="IPR058245">
    <property type="entry name" value="NreC/VraR/RcsB-like_REC"/>
</dbReference>
<dbReference type="CDD" id="cd17535">
    <property type="entry name" value="REC_NarL-like"/>
    <property type="match status" value="1"/>
</dbReference>
<dbReference type="PANTHER" id="PTHR43214">
    <property type="entry name" value="TWO-COMPONENT RESPONSE REGULATOR"/>
    <property type="match status" value="1"/>
</dbReference>
<dbReference type="PRINTS" id="PR00038">
    <property type="entry name" value="HTHLUXR"/>
</dbReference>
<feature type="domain" description="HTH luxR-type" evidence="4">
    <location>
        <begin position="148"/>
        <end position="213"/>
    </location>
</feature>
<dbReference type="InterPro" id="IPR011006">
    <property type="entry name" value="CheY-like_superfamily"/>
</dbReference>
<feature type="modified residue" description="4-aspartylphosphate" evidence="3">
    <location>
        <position position="58"/>
    </location>
</feature>
<dbReference type="InterPro" id="IPR016032">
    <property type="entry name" value="Sig_transdc_resp-reg_C-effctor"/>
</dbReference>
<dbReference type="Pfam" id="PF00072">
    <property type="entry name" value="Response_reg"/>
    <property type="match status" value="1"/>
</dbReference>
<dbReference type="PANTHER" id="PTHR43214:SF43">
    <property type="entry name" value="TWO-COMPONENT RESPONSE REGULATOR"/>
    <property type="match status" value="1"/>
</dbReference>
<dbReference type="SMART" id="SM00448">
    <property type="entry name" value="REC"/>
    <property type="match status" value="1"/>
</dbReference>
<name>A0A5J4KEF2_9CHLR</name>
<keyword evidence="1 3" id="KW-0597">Phosphoprotein</keyword>
<sequence>MQEAAITVLLVDDHKLVRQGVRTFLELQPDIQVLAEADNGEVAIQLASQLKPAIVLMDMIMPGMNGIEATRRIRQVSPQSRIIILTSFHDDEYIFPALRAGAISYVLKDVGPDELADTIRKASREESVLHPRVAARVVQEIQGVKKESHNLGEDLSERELDVLRLIAAGHSNAEIAERLVISEKTVKGHVSNILGKLHTADRTQAAVYAWEHGIVRRKDE</sequence>
<comment type="caution">
    <text evidence="6">The sequence shown here is derived from an EMBL/GenBank/DDBJ whole genome shotgun (WGS) entry which is preliminary data.</text>
</comment>
<evidence type="ECO:0000256" key="1">
    <source>
        <dbReference type="ARBA" id="ARBA00022553"/>
    </source>
</evidence>
<evidence type="ECO:0000313" key="7">
    <source>
        <dbReference type="Proteomes" id="UP000326912"/>
    </source>
</evidence>
<protein>
    <submittedName>
        <fullName evidence="6">DNA-binding response regulator</fullName>
    </submittedName>
</protein>